<dbReference type="OrthoDB" id="10445918at2759"/>
<proteinExistence type="predicted"/>
<dbReference type="HOGENOM" id="CLU_1603263_0_0_1"/>
<name>A0A0A0HTB8_PARBD</name>
<dbReference type="VEuPathDB" id="FungiDB:PADG_11276"/>
<sequence>MSSEISSKPQRYLYTGASFHMSGERHLMTRPKSFKGNLKVSMADGGQRQVKKIGDILLESEVGDVMVCDVHWILNLTVNLLSFVKLKDQGFRFELSSSTPSYFIIHAPKGAIFNAIRTPQNSIYKIVEQDLKNDVHHASKVVNHITQFHDYGDAMATVNESSVQFNKPTGFPQKKWRRTGTAFTHSSV</sequence>
<evidence type="ECO:0000313" key="2">
    <source>
        <dbReference type="EMBL" id="KGM92459.1"/>
    </source>
</evidence>
<dbReference type="eggNOG" id="KOG0017">
    <property type="taxonomic scope" value="Eukaryota"/>
</dbReference>
<organism evidence="2 3">
    <name type="scientific">Paracoccidioides brasiliensis (strain Pb18)</name>
    <dbReference type="NCBI Taxonomy" id="502780"/>
    <lineage>
        <taxon>Eukaryota</taxon>
        <taxon>Fungi</taxon>
        <taxon>Dikarya</taxon>
        <taxon>Ascomycota</taxon>
        <taxon>Pezizomycotina</taxon>
        <taxon>Eurotiomycetes</taxon>
        <taxon>Eurotiomycetidae</taxon>
        <taxon>Onygenales</taxon>
        <taxon>Ajellomycetaceae</taxon>
        <taxon>Paracoccidioides</taxon>
    </lineage>
</organism>
<dbReference type="KEGG" id="pbn:PADG_11276"/>
<protein>
    <recommendedName>
        <fullName evidence="1">Retrovirus-related Pol polyprotein from transposon TNT 1-94-like beta-barrel domain-containing protein</fullName>
    </recommendedName>
</protein>
<keyword evidence="3" id="KW-1185">Reference proteome</keyword>
<dbReference type="InParanoid" id="A0A0A0HTB8"/>
<dbReference type="Proteomes" id="UP000001628">
    <property type="component" value="Unassembled WGS sequence"/>
</dbReference>
<dbReference type="Pfam" id="PF22936">
    <property type="entry name" value="Pol_BBD"/>
    <property type="match status" value="1"/>
</dbReference>
<dbReference type="EMBL" id="KN275958">
    <property type="protein sequence ID" value="KGM92459.1"/>
    <property type="molecule type" value="Genomic_DNA"/>
</dbReference>
<dbReference type="RefSeq" id="XP_010757839.1">
    <property type="nucleotide sequence ID" value="XM_010759537.1"/>
</dbReference>
<dbReference type="AlphaFoldDB" id="A0A0A0HTB8"/>
<accession>A0A0A0HTB8</accession>
<dbReference type="InterPro" id="IPR054722">
    <property type="entry name" value="PolX-like_BBD"/>
</dbReference>
<reference evidence="2 3" key="1">
    <citation type="journal article" date="2011" name="PLoS Genet.">
        <title>Comparative genomic analysis of human fungal pathogens causing paracoccidioidomycosis.</title>
        <authorList>
            <person name="Desjardins C.A."/>
            <person name="Champion M.D."/>
            <person name="Holder J.W."/>
            <person name="Muszewska A."/>
            <person name="Goldberg J."/>
            <person name="Bailao A.M."/>
            <person name="Brigido M.M."/>
            <person name="Ferreira M.E."/>
            <person name="Garcia A.M."/>
            <person name="Grynberg M."/>
            <person name="Gujja S."/>
            <person name="Heiman D.I."/>
            <person name="Henn M.R."/>
            <person name="Kodira C.D."/>
            <person name="Leon-Narvaez H."/>
            <person name="Longo L.V."/>
            <person name="Ma L.J."/>
            <person name="Malavazi I."/>
            <person name="Matsuo A.L."/>
            <person name="Morais F.V."/>
            <person name="Pereira M."/>
            <person name="Rodriguez-Brito S."/>
            <person name="Sakthikumar S."/>
            <person name="Salem-Izacc S.M."/>
            <person name="Sykes S.M."/>
            <person name="Teixeira M.M."/>
            <person name="Vallejo M.C."/>
            <person name="Walter M.E."/>
            <person name="Yandava C."/>
            <person name="Young S."/>
            <person name="Zeng Q."/>
            <person name="Zucker J."/>
            <person name="Felipe M.S."/>
            <person name="Goldman G.H."/>
            <person name="Haas B.J."/>
            <person name="McEwen J.G."/>
            <person name="Nino-Vega G."/>
            <person name="Puccia R."/>
            <person name="San-Blas G."/>
            <person name="Soares C.M."/>
            <person name="Birren B.W."/>
            <person name="Cuomo C.A."/>
        </authorList>
    </citation>
    <scope>NUCLEOTIDE SEQUENCE [LARGE SCALE GENOMIC DNA]</scope>
    <source>
        <strain evidence="2 3">Pb18</strain>
    </source>
</reference>
<evidence type="ECO:0000259" key="1">
    <source>
        <dbReference type="Pfam" id="PF22936"/>
    </source>
</evidence>
<gene>
    <name evidence="2" type="ORF">PADG_11276</name>
</gene>
<evidence type="ECO:0000313" key="3">
    <source>
        <dbReference type="Proteomes" id="UP000001628"/>
    </source>
</evidence>
<dbReference type="GeneID" id="22587173"/>
<feature type="domain" description="Retrovirus-related Pol polyprotein from transposon TNT 1-94-like beta-barrel" evidence="1">
    <location>
        <begin position="14"/>
        <end position="91"/>
    </location>
</feature>